<proteinExistence type="predicted"/>
<evidence type="ECO:0000259" key="2">
    <source>
        <dbReference type="PROSITE" id="PS51208"/>
    </source>
</evidence>
<dbReference type="InterPro" id="IPR036709">
    <property type="entry name" value="Autotransporte_beta_dom_sf"/>
</dbReference>
<dbReference type="Pfam" id="PF03797">
    <property type="entry name" value="Autotransporter"/>
    <property type="match status" value="1"/>
</dbReference>
<dbReference type="Gene3D" id="2.40.128.130">
    <property type="entry name" value="Autotransporter beta-domain"/>
    <property type="match status" value="1"/>
</dbReference>
<dbReference type="SUPFAM" id="SSF103515">
    <property type="entry name" value="Autotransporter"/>
    <property type="match status" value="1"/>
</dbReference>
<dbReference type="SUPFAM" id="SSF51126">
    <property type="entry name" value="Pectin lyase-like"/>
    <property type="match status" value="1"/>
</dbReference>
<dbReference type="CDD" id="cd01344">
    <property type="entry name" value="PL2_Passenger_AT"/>
    <property type="match status" value="1"/>
</dbReference>
<dbReference type="eggNOG" id="COG2911">
    <property type="taxonomic scope" value="Bacteria"/>
</dbReference>
<dbReference type="InterPro" id="IPR006315">
    <property type="entry name" value="OM_autotransptr_brl_dom"/>
</dbReference>
<dbReference type="NCBIfam" id="TIGR01414">
    <property type="entry name" value="autotrans_barl"/>
    <property type="match status" value="1"/>
</dbReference>
<dbReference type="Pfam" id="PF18883">
    <property type="entry name" value="AC_1"/>
    <property type="match status" value="1"/>
</dbReference>
<dbReference type="STRING" id="323097.Nham_1341"/>
<reference evidence="3 4" key="1">
    <citation type="submission" date="2006-03" db="EMBL/GenBank/DDBJ databases">
        <title>Complete sequence of chromosome of Nitrobacter hamburgensis X14.</title>
        <authorList>
            <consortium name="US DOE Joint Genome Institute"/>
            <person name="Copeland A."/>
            <person name="Lucas S."/>
            <person name="Lapidus A."/>
            <person name="Barry K."/>
            <person name="Detter J.C."/>
            <person name="Glavina del Rio T."/>
            <person name="Hammon N."/>
            <person name="Israni S."/>
            <person name="Dalin E."/>
            <person name="Tice H."/>
            <person name="Pitluck S."/>
            <person name="Chain P."/>
            <person name="Malfatti S."/>
            <person name="Shin M."/>
            <person name="Vergez L."/>
            <person name="Schmutz J."/>
            <person name="Larimer F."/>
            <person name="Land M."/>
            <person name="Hauser L."/>
            <person name="Kyrpides N."/>
            <person name="Ivanova N."/>
            <person name="Ward B."/>
            <person name="Arp D."/>
            <person name="Klotz M."/>
            <person name="Stein L."/>
            <person name="O'Mullan G."/>
            <person name="Starkenburg S."/>
            <person name="Sayavedra L."/>
            <person name="Poret-Peterson A.T."/>
            <person name="Gentry M.E."/>
            <person name="Bruce D."/>
            <person name="Richardson P."/>
        </authorList>
    </citation>
    <scope>NUCLEOTIDE SEQUENCE [LARGE SCALE GENOMIC DNA]</scope>
    <source>
        <strain evidence="4">DSM 10229 / NCIMB 13809 / X14</strain>
    </source>
</reference>
<evidence type="ECO:0000313" key="4">
    <source>
        <dbReference type="Proteomes" id="UP000001953"/>
    </source>
</evidence>
<dbReference type="InterPro" id="IPR011050">
    <property type="entry name" value="Pectin_lyase_fold/virulence"/>
</dbReference>
<dbReference type="InterPro" id="IPR043990">
    <property type="entry name" value="AC_1"/>
</dbReference>
<feature type="domain" description="Autotransporter" evidence="2">
    <location>
        <begin position="760"/>
        <end position="1040"/>
    </location>
</feature>
<dbReference type="EMBL" id="CP000319">
    <property type="protein sequence ID" value="ABE62165.1"/>
    <property type="molecule type" value="Genomic_DNA"/>
</dbReference>
<dbReference type="eggNOG" id="COG3468">
    <property type="taxonomic scope" value="Bacteria"/>
</dbReference>
<accession>Q1QNN2</accession>
<feature type="compositionally biased region" description="Basic and acidic residues" evidence="1">
    <location>
        <begin position="1"/>
        <end position="20"/>
    </location>
</feature>
<dbReference type="InterPro" id="IPR012332">
    <property type="entry name" value="Autotransporter_pectin_lyase_C"/>
</dbReference>
<evidence type="ECO:0000313" key="3">
    <source>
        <dbReference type="EMBL" id="ABE62165.1"/>
    </source>
</evidence>
<sequence>MYRVRTSPEGKATTDSERNYRSPISQLHAPKFRSGFSLSYSVIALGATLVFSGEAYGQCSPLPPGSVNLTTGACTDDGVSRTSSTVNTPAIGVSGDGSYTGNGVIIATTAGSAFGAEVSGLGHIVLSGGTLTTSGTDSTGILVESGGTLTTQDGLTIETFAKGATGVSVLGAGASANLSNTSVSVHGDTSFGLKANGGAIVGNDLTIKTAGTDGQAHGVLTETNGTIDLTRATITTTGASSEGLYAYGPSRITGTDLHIVIEGDTADGAIAYNGGEVHLTGGSILVKGTYSAALIASVGSRLTATNVQIDVRGDNSNGAFAQDRGTVTLTGGRITTSGVGGHGLYAYSDGTIVADNVSVTTAGNDADGARAEFPDATVALTGGTFTTSGALANGLSAQDGGTLTATNTAVAVTGAGAAAIQIVGGTAVDPSVVTVTGGSLASSLGPLILSEGGIGAISLNGPIATTSGIVGGQAALATVTAGSGGVTPSNLTLNLNGLGGVAGALRVTGTGNVVNTTFNATNWTGDLIADTGNTPNTSLAASRWTGQAANAADIGIDGSSAWTITGTSNATGTITNAGLIQFVPLSSGFSTLTTGSYVGQGGRIAFNTYLGADNSPTNLLVINGGTASGTTALSVTNAGGSGALTVGDGIRLVQAVNGGATQPGAFALAGRVAAGSFEYLLFRGGSSGAQDWFLRSTLNAIPDPPSPTPPAPEPVIPLYRPEVPLYTPIPAIGRDMGLATLGTLHERVGEEMNIPNQTASGKFGNGTWARLIGESGNSSWSGTVDARARNASLVGIQAGFDIYRSLHDNGHRDHVGLYIAETSYRSSISGFALGQQNLQVGQLALQGPAAGGYWTHFGPSGWYLDAVVQENWFDARATSLYQSGMSTSGTGFTASLEGGYPIRLSRHWQIEPQAQIIYQTMSVNRSRDAFSTVGWDANNAVTGRFGGRLQYTTQDGQTLWQPYLKANLWHGFGGVDRISFGDSPAIENRFGNTSLELGAGFTARITQTTSLYGHVDRRWSVDGAERYASVQGVVGVRFNW</sequence>
<dbReference type="Gene3D" id="2.160.20.20">
    <property type="match status" value="1"/>
</dbReference>
<dbReference type="PROSITE" id="PS51208">
    <property type="entry name" value="AUTOTRANSPORTER"/>
    <property type="match status" value="1"/>
</dbReference>
<dbReference type="KEGG" id="nha:Nham_1341"/>
<feature type="region of interest" description="Disordered" evidence="1">
    <location>
        <begin position="1"/>
        <end position="22"/>
    </location>
</feature>
<name>Q1QNN2_NITHX</name>
<dbReference type="SMART" id="SM00869">
    <property type="entry name" value="Autotransporter"/>
    <property type="match status" value="1"/>
</dbReference>
<dbReference type="HOGENOM" id="CLU_003455_0_0_5"/>
<gene>
    <name evidence="3" type="ordered locus">Nham_1341</name>
</gene>
<keyword evidence="4" id="KW-1185">Reference proteome</keyword>
<dbReference type="AlphaFoldDB" id="Q1QNN2"/>
<dbReference type="Proteomes" id="UP000001953">
    <property type="component" value="Chromosome"/>
</dbReference>
<dbReference type="InterPro" id="IPR005546">
    <property type="entry name" value="Autotransporte_beta"/>
</dbReference>
<organism evidence="3 4">
    <name type="scientific">Nitrobacter hamburgensis (strain DSM 10229 / NCIMB 13809 / X14)</name>
    <dbReference type="NCBI Taxonomy" id="323097"/>
    <lineage>
        <taxon>Bacteria</taxon>
        <taxon>Pseudomonadati</taxon>
        <taxon>Pseudomonadota</taxon>
        <taxon>Alphaproteobacteria</taxon>
        <taxon>Hyphomicrobiales</taxon>
        <taxon>Nitrobacteraceae</taxon>
        <taxon>Nitrobacter</taxon>
    </lineage>
</organism>
<dbReference type="GO" id="GO:0019867">
    <property type="term" value="C:outer membrane"/>
    <property type="evidence" value="ECO:0007669"/>
    <property type="project" value="InterPro"/>
</dbReference>
<evidence type="ECO:0000256" key="1">
    <source>
        <dbReference type="SAM" id="MobiDB-lite"/>
    </source>
</evidence>
<protein>
    <submittedName>
        <fullName evidence="3">Outer membrane autotransporter barrel</fullName>
    </submittedName>
</protein>